<keyword evidence="1" id="KW-0808">Transferase</keyword>
<feature type="domain" description="Cytidyltransferase-like" evidence="3">
    <location>
        <begin position="5"/>
        <end position="125"/>
    </location>
</feature>
<dbReference type="Gene3D" id="3.40.50.620">
    <property type="entry name" value="HUPs"/>
    <property type="match status" value="1"/>
</dbReference>
<sequence>MRKIITFGTFDVLHIGHIRILNRAREHGDHLTEGISSDELNFSKKGRYPIYDFDSRMEMVASLRCVDNVFKEESLEDKREYIIQHNADALVMGNDWESKFDEFRDICEVIYLSRTPSISTTEIIEVIKEQP</sequence>
<proteinExistence type="predicted"/>
<evidence type="ECO:0000313" key="5">
    <source>
        <dbReference type="Proteomes" id="UP001209257"/>
    </source>
</evidence>
<dbReference type="PANTHER" id="PTHR43793">
    <property type="entry name" value="FAD SYNTHASE"/>
    <property type="match status" value="1"/>
</dbReference>
<keyword evidence="2 4" id="KW-0548">Nucleotidyltransferase</keyword>
<name>A0ABT2VND5_9ALTE</name>
<evidence type="ECO:0000259" key="3">
    <source>
        <dbReference type="Pfam" id="PF01467"/>
    </source>
</evidence>
<dbReference type="Proteomes" id="UP001209257">
    <property type="component" value="Unassembled WGS sequence"/>
</dbReference>
<dbReference type="PANTHER" id="PTHR43793:SF1">
    <property type="entry name" value="FAD SYNTHASE"/>
    <property type="match status" value="1"/>
</dbReference>
<accession>A0ABT2VND5</accession>
<comment type="caution">
    <text evidence="4">The sequence shown here is derived from an EMBL/GenBank/DDBJ whole genome shotgun (WGS) entry which is preliminary data.</text>
</comment>
<reference evidence="5" key="1">
    <citation type="submission" date="2023-07" db="EMBL/GenBank/DDBJ databases">
        <title>Study on multiphase classification of strain Alteromonas salexigens isolated from the Yellow Sea.</title>
        <authorList>
            <person name="Sun L."/>
        </authorList>
    </citation>
    <scope>NUCLEOTIDE SEQUENCE [LARGE SCALE GENOMIC DNA]</scope>
    <source>
        <strain evidence="5">ASW11-19</strain>
    </source>
</reference>
<dbReference type="InterPro" id="IPR014729">
    <property type="entry name" value="Rossmann-like_a/b/a_fold"/>
</dbReference>
<dbReference type="SUPFAM" id="SSF52374">
    <property type="entry name" value="Nucleotidylyl transferase"/>
    <property type="match status" value="1"/>
</dbReference>
<organism evidence="4 5">
    <name type="scientific">Alteromonas salexigens</name>
    <dbReference type="NCBI Taxonomy" id="2982530"/>
    <lineage>
        <taxon>Bacteria</taxon>
        <taxon>Pseudomonadati</taxon>
        <taxon>Pseudomonadota</taxon>
        <taxon>Gammaproteobacteria</taxon>
        <taxon>Alteromonadales</taxon>
        <taxon>Alteromonadaceae</taxon>
        <taxon>Alteromonas/Salinimonas group</taxon>
        <taxon>Alteromonas</taxon>
    </lineage>
</organism>
<evidence type="ECO:0000313" key="4">
    <source>
        <dbReference type="EMBL" id="MCU7554810.1"/>
    </source>
</evidence>
<dbReference type="GO" id="GO:0016779">
    <property type="term" value="F:nucleotidyltransferase activity"/>
    <property type="evidence" value="ECO:0007669"/>
    <property type="project" value="UniProtKB-KW"/>
</dbReference>
<dbReference type="InterPro" id="IPR004821">
    <property type="entry name" value="Cyt_trans-like"/>
</dbReference>
<dbReference type="NCBIfam" id="TIGR00125">
    <property type="entry name" value="cyt_tran_rel"/>
    <property type="match status" value="1"/>
</dbReference>
<evidence type="ECO:0000256" key="1">
    <source>
        <dbReference type="ARBA" id="ARBA00022679"/>
    </source>
</evidence>
<evidence type="ECO:0000256" key="2">
    <source>
        <dbReference type="ARBA" id="ARBA00022695"/>
    </source>
</evidence>
<keyword evidence="5" id="KW-1185">Reference proteome</keyword>
<gene>
    <name evidence="4" type="ORF">OCL06_09380</name>
</gene>
<dbReference type="Pfam" id="PF01467">
    <property type="entry name" value="CTP_transf_like"/>
    <property type="match status" value="1"/>
</dbReference>
<protein>
    <submittedName>
        <fullName evidence="4">Adenylyltransferase/cytidyltransferase family protein</fullName>
    </submittedName>
</protein>
<dbReference type="RefSeq" id="WP_262993804.1">
    <property type="nucleotide sequence ID" value="NZ_JAOTJC010000007.1"/>
</dbReference>
<dbReference type="InterPro" id="IPR050385">
    <property type="entry name" value="Archaeal_FAD_synthase"/>
</dbReference>
<dbReference type="EMBL" id="JAOTJC010000007">
    <property type="protein sequence ID" value="MCU7554810.1"/>
    <property type="molecule type" value="Genomic_DNA"/>
</dbReference>